<reference evidence="2" key="1">
    <citation type="submission" date="2020-08" db="EMBL/GenBank/DDBJ databases">
        <title>Genome sequencing and assembly of the red palm weevil Rhynchophorus ferrugineus.</title>
        <authorList>
            <person name="Dias G.B."/>
            <person name="Bergman C.M."/>
            <person name="Manee M."/>
        </authorList>
    </citation>
    <scope>NUCLEOTIDE SEQUENCE</scope>
    <source>
        <strain evidence="2">AA-2017</strain>
        <tissue evidence="2">Whole larva</tissue>
    </source>
</reference>
<organism evidence="2 3">
    <name type="scientific">Rhynchophorus ferrugineus</name>
    <name type="common">Red palm weevil</name>
    <name type="synonym">Curculio ferrugineus</name>
    <dbReference type="NCBI Taxonomy" id="354439"/>
    <lineage>
        <taxon>Eukaryota</taxon>
        <taxon>Metazoa</taxon>
        <taxon>Ecdysozoa</taxon>
        <taxon>Arthropoda</taxon>
        <taxon>Hexapoda</taxon>
        <taxon>Insecta</taxon>
        <taxon>Pterygota</taxon>
        <taxon>Neoptera</taxon>
        <taxon>Endopterygota</taxon>
        <taxon>Coleoptera</taxon>
        <taxon>Polyphaga</taxon>
        <taxon>Cucujiformia</taxon>
        <taxon>Curculionidae</taxon>
        <taxon>Dryophthorinae</taxon>
        <taxon>Rhynchophorus</taxon>
    </lineage>
</organism>
<evidence type="ECO:0000313" key="3">
    <source>
        <dbReference type="Proteomes" id="UP000625711"/>
    </source>
</evidence>
<evidence type="ECO:0000313" key="2">
    <source>
        <dbReference type="EMBL" id="KAF7270829.1"/>
    </source>
</evidence>
<keyword evidence="3" id="KW-1185">Reference proteome</keyword>
<dbReference type="AlphaFoldDB" id="A0A834I0I8"/>
<accession>A0A834I0I8</accession>
<gene>
    <name evidence="2" type="ORF">GWI33_016236</name>
</gene>
<evidence type="ECO:0000256" key="1">
    <source>
        <dbReference type="SAM" id="MobiDB-lite"/>
    </source>
</evidence>
<name>A0A834I0I8_RHYFE</name>
<feature type="compositionally biased region" description="Basic residues" evidence="1">
    <location>
        <begin position="82"/>
        <end position="95"/>
    </location>
</feature>
<proteinExistence type="predicted"/>
<comment type="caution">
    <text evidence="2">The sequence shown here is derived from an EMBL/GenBank/DDBJ whole genome shotgun (WGS) entry which is preliminary data.</text>
</comment>
<dbReference type="EMBL" id="JAACXV010014055">
    <property type="protein sequence ID" value="KAF7270829.1"/>
    <property type="molecule type" value="Genomic_DNA"/>
</dbReference>
<dbReference type="Proteomes" id="UP000625711">
    <property type="component" value="Unassembled WGS sequence"/>
</dbReference>
<feature type="region of interest" description="Disordered" evidence="1">
    <location>
        <begin position="55"/>
        <end position="95"/>
    </location>
</feature>
<protein>
    <submittedName>
        <fullName evidence="2">Uncharacterized protein</fullName>
    </submittedName>
</protein>
<sequence>MVTSTNIDYDERIDDLRIEMSELRKSFAPSKPEQGKLTEDMGMKSAADIIDDEGFTIPTSKRKRRSLLNDLPEKTGIQQQRRNNHLRYRGYSHPQ</sequence>